<dbReference type="Pfam" id="PF00107">
    <property type="entry name" value="ADH_zinc_N"/>
    <property type="match status" value="1"/>
</dbReference>
<dbReference type="GO" id="GO:0070402">
    <property type="term" value="F:NADPH binding"/>
    <property type="evidence" value="ECO:0007669"/>
    <property type="project" value="TreeGrafter"/>
</dbReference>
<dbReference type="SUPFAM" id="SSF50129">
    <property type="entry name" value="GroES-like"/>
    <property type="match status" value="1"/>
</dbReference>
<protein>
    <submittedName>
        <fullName evidence="4">NADPH2:quinone reductase</fullName>
        <ecNumber evidence="4">1.6.5.5</ecNumber>
    </submittedName>
</protein>
<evidence type="ECO:0000256" key="2">
    <source>
        <dbReference type="ARBA" id="ARBA00023002"/>
    </source>
</evidence>
<accession>A0AAD4FE12</accession>
<dbReference type="Gene3D" id="3.40.50.720">
    <property type="entry name" value="NAD(P)-binding Rossmann-like Domain"/>
    <property type="match status" value="1"/>
</dbReference>
<dbReference type="SUPFAM" id="SSF51735">
    <property type="entry name" value="NAD(P)-binding Rossmann-fold domains"/>
    <property type="match status" value="1"/>
</dbReference>
<dbReference type="Gene3D" id="3.90.180.10">
    <property type="entry name" value="Medium-chain alcohol dehydrogenases, catalytic domain"/>
    <property type="match status" value="1"/>
</dbReference>
<name>A0AAD4FE12_9PLEO</name>
<keyword evidence="5" id="KW-1185">Reference proteome</keyword>
<dbReference type="InterPro" id="IPR013149">
    <property type="entry name" value="ADH-like_C"/>
</dbReference>
<dbReference type="SMART" id="SM00829">
    <property type="entry name" value="PKS_ER"/>
    <property type="match status" value="1"/>
</dbReference>
<evidence type="ECO:0000313" key="5">
    <source>
        <dbReference type="Proteomes" id="UP001199106"/>
    </source>
</evidence>
<sequence>MSYSLSVPNTSPTPTSPGRWVVSEFGKPSVLRWEIFDPMASLSASRVLIRVLVAGIAGVDNIQRCGGYPHPLAEDPGFTPGYDLVGEIIALGDAVAEKKGLQVGDRVAALSIFGAHATHVVLPYEEVMKLEKDDDPLKMCALPLNYMTAWGMLRHSGVSLPPGSSILIGSASGGLGTAVAQLVKAFDMGIQMIGTCSPNKFEHVRSLGVEPLDRSAPDLVKQVHALTDGKGVDVAYDGVCSEKTVHDFLAATKQDVGKVVVFGVMGNIATDGSKMLGSIDELFVALLQPPRVRFWALDIEFPKKKEVAEFYAVVEKVREGKLDPSVAKLLRLSDAVEAHELLIKGSAIKGKMLFVVDEELAKFCGVL</sequence>
<comment type="caution">
    <text evidence="4">The sequence shown here is derived from an EMBL/GenBank/DDBJ whole genome shotgun (WGS) entry which is preliminary data.</text>
</comment>
<gene>
    <name evidence="4" type="ORF">G6011_02240</name>
</gene>
<dbReference type="InterPro" id="IPR011032">
    <property type="entry name" value="GroES-like_sf"/>
</dbReference>
<dbReference type="PANTHER" id="PTHR48106">
    <property type="entry name" value="QUINONE OXIDOREDUCTASE PIG3-RELATED"/>
    <property type="match status" value="1"/>
</dbReference>
<dbReference type="GO" id="GO:0003960">
    <property type="term" value="F:quinone reductase (NADPH) activity"/>
    <property type="evidence" value="ECO:0007669"/>
    <property type="project" value="UniProtKB-EC"/>
</dbReference>
<proteinExistence type="predicted"/>
<organism evidence="4 5">
    <name type="scientific">Alternaria panax</name>
    <dbReference type="NCBI Taxonomy" id="48097"/>
    <lineage>
        <taxon>Eukaryota</taxon>
        <taxon>Fungi</taxon>
        <taxon>Dikarya</taxon>
        <taxon>Ascomycota</taxon>
        <taxon>Pezizomycotina</taxon>
        <taxon>Dothideomycetes</taxon>
        <taxon>Pleosporomycetidae</taxon>
        <taxon>Pleosporales</taxon>
        <taxon>Pleosporineae</taxon>
        <taxon>Pleosporaceae</taxon>
        <taxon>Alternaria</taxon>
        <taxon>Alternaria sect. Panax</taxon>
    </lineage>
</organism>
<keyword evidence="1" id="KW-0521">NADP</keyword>
<evidence type="ECO:0000259" key="3">
    <source>
        <dbReference type="SMART" id="SM00829"/>
    </source>
</evidence>
<evidence type="ECO:0000313" key="4">
    <source>
        <dbReference type="EMBL" id="KAG9188317.1"/>
    </source>
</evidence>
<dbReference type="InterPro" id="IPR013154">
    <property type="entry name" value="ADH-like_N"/>
</dbReference>
<dbReference type="GO" id="GO:0035925">
    <property type="term" value="F:mRNA 3'-UTR AU-rich region binding"/>
    <property type="evidence" value="ECO:0007669"/>
    <property type="project" value="TreeGrafter"/>
</dbReference>
<dbReference type="EMBL" id="JAANER010000006">
    <property type="protein sequence ID" value="KAG9188317.1"/>
    <property type="molecule type" value="Genomic_DNA"/>
</dbReference>
<dbReference type="AlphaFoldDB" id="A0AAD4FE12"/>
<feature type="domain" description="Enoyl reductase (ER)" evidence="3">
    <location>
        <begin position="26"/>
        <end position="354"/>
    </location>
</feature>
<dbReference type="InterPro" id="IPR036291">
    <property type="entry name" value="NAD(P)-bd_dom_sf"/>
</dbReference>
<dbReference type="PANTHER" id="PTHR48106:SF13">
    <property type="entry name" value="QUINONE OXIDOREDUCTASE-RELATED"/>
    <property type="match status" value="1"/>
</dbReference>
<dbReference type="InterPro" id="IPR020843">
    <property type="entry name" value="ER"/>
</dbReference>
<reference evidence="4" key="1">
    <citation type="submission" date="2021-07" db="EMBL/GenBank/DDBJ databases">
        <title>Genome Resource of American Ginseng Black Spot Pathogen Alternaria panax.</title>
        <authorList>
            <person name="Qiu C."/>
            <person name="Wang W."/>
            <person name="Liu Z."/>
        </authorList>
    </citation>
    <scope>NUCLEOTIDE SEQUENCE</scope>
    <source>
        <strain evidence="4">BNCC115425</strain>
    </source>
</reference>
<dbReference type="GO" id="GO:0005829">
    <property type="term" value="C:cytosol"/>
    <property type="evidence" value="ECO:0007669"/>
    <property type="project" value="TreeGrafter"/>
</dbReference>
<dbReference type="EC" id="1.6.5.5" evidence="4"/>
<evidence type="ECO:0000256" key="1">
    <source>
        <dbReference type="ARBA" id="ARBA00022857"/>
    </source>
</evidence>
<keyword evidence="2 4" id="KW-0560">Oxidoreductase</keyword>
<dbReference type="Pfam" id="PF08240">
    <property type="entry name" value="ADH_N"/>
    <property type="match status" value="1"/>
</dbReference>
<dbReference type="Proteomes" id="UP001199106">
    <property type="component" value="Unassembled WGS sequence"/>
</dbReference>